<evidence type="ECO:0000256" key="4">
    <source>
        <dbReference type="ARBA" id="ARBA00022771"/>
    </source>
</evidence>
<gene>
    <name evidence="9" type="ORF">PACLA_8A088936</name>
</gene>
<dbReference type="GO" id="GO:0008270">
    <property type="term" value="F:zinc ion binding"/>
    <property type="evidence" value="ECO:0007669"/>
    <property type="project" value="UniProtKB-KW"/>
</dbReference>
<keyword evidence="3" id="KW-0677">Repeat</keyword>
<dbReference type="SUPFAM" id="SSF82199">
    <property type="entry name" value="SET domain"/>
    <property type="match status" value="1"/>
</dbReference>
<proteinExistence type="predicted"/>
<dbReference type="Proteomes" id="UP001152795">
    <property type="component" value="Unassembled WGS sequence"/>
</dbReference>
<dbReference type="PANTHER" id="PTHR16515">
    <property type="entry name" value="PR DOMAIN ZINC FINGER PROTEIN"/>
    <property type="match status" value="1"/>
</dbReference>
<protein>
    <submittedName>
        <fullName evidence="9">Histone-lysine N-methyltransferase PRDM9-like</fullName>
    </submittedName>
</protein>
<name>A0A7D9JKE8_PARCT</name>
<dbReference type="Pfam" id="PF00096">
    <property type="entry name" value="zf-C2H2"/>
    <property type="match status" value="2"/>
</dbReference>
<evidence type="ECO:0000256" key="6">
    <source>
        <dbReference type="ARBA" id="ARBA00023015"/>
    </source>
</evidence>
<dbReference type="GO" id="GO:0010468">
    <property type="term" value="P:regulation of gene expression"/>
    <property type="evidence" value="ECO:0007669"/>
    <property type="project" value="TreeGrafter"/>
</dbReference>
<dbReference type="OrthoDB" id="40579at2759"/>
<evidence type="ECO:0000256" key="7">
    <source>
        <dbReference type="ARBA" id="ARBA00023163"/>
    </source>
</evidence>
<keyword evidence="2" id="KW-0479">Metal-binding</keyword>
<reference evidence="9" key="1">
    <citation type="submission" date="2020-04" db="EMBL/GenBank/DDBJ databases">
        <authorList>
            <person name="Alioto T."/>
            <person name="Alioto T."/>
            <person name="Gomez Garrido J."/>
        </authorList>
    </citation>
    <scope>NUCLEOTIDE SEQUENCE</scope>
    <source>
        <strain evidence="9">A484AB</strain>
    </source>
</reference>
<keyword evidence="6" id="KW-0805">Transcription regulation</keyword>
<evidence type="ECO:0000256" key="1">
    <source>
        <dbReference type="ARBA" id="ARBA00004123"/>
    </source>
</evidence>
<sequence>MRLYYFVFQIVHGGKTTHVFDGIDPGRSNWLRYVNCARCESEQNLIAYQYEGQIYYRVYKEIEAGTELLVWYGDEYGEELGILMLPPNQVNVDGGQVAIGEKGEKEGGHTCKHCGRMYTYVNYLEAHLKRCPMLVSYESWECCRCGRKYSNNDYLGVHQKDCGNADSPKRRTNISVKVKECQHCGKIFTTHVDLRRHERIHTGERPYQCQHC</sequence>
<keyword evidence="5" id="KW-0862">Zinc</keyword>
<dbReference type="PROSITE" id="PS50280">
    <property type="entry name" value="SET"/>
    <property type="match status" value="1"/>
</dbReference>
<dbReference type="FunFam" id="3.30.160.60:FF:000744">
    <property type="entry name" value="zinc finger E-box-binding homeobox 1"/>
    <property type="match status" value="1"/>
</dbReference>
<dbReference type="InterPro" id="IPR036236">
    <property type="entry name" value="Znf_C2H2_sf"/>
</dbReference>
<dbReference type="AlphaFoldDB" id="A0A7D9JKE8"/>
<evidence type="ECO:0000256" key="2">
    <source>
        <dbReference type="ARBA" id="ARBA00022723"/>
    </source>
</evidence>
<feature type="non-terminal residue" evidence="9">
    <location>
        <position position="212"/>
    </location>
</feature>
<dbReference type="PROSITE" id="PS00028">
    <property type="entry name" value="ZINC_FINGER_C2H2_1"/>
    <property type="match status" value="1"/>
</dbReference>
<dbReference type="InterPro" id="IPR050331">
    <property type="entry name" value="Zinc_finger"/>
</dbReference>
<accession>A0A7D9JKE8</accession>
<comment type="caution">
    <text evidence="9">The sequence shown here is derived from an EMBL/GenBank/DDBJ whole genome shotgun (WGS) entry which is preliminary data.</text>
</comment>
<dbReference type="Pfam" id="PF21549">
    <property type="entry name" value="PRDM2_PR"/>
    <property type="match status" value="1"/>
</dbReference>
<dbReference type="SMART" id="SM00355">
    <property type="entry name" value="ZnF_C2H2"/>
    <property type="match status" value="3"/>
</dbReference>
<evidence type="ECO:0000313" key="10">
    <source>
        <dbReference type="Proteomes" id="UP001152795"/>
    </source>
</evidence>
<dbReference type="InterPro" id="IPR046341">
    <property type="entry name" value="SET_dom_sf"/>
</dbReference>
<keyword evidence="10" id="KW-1185">Reference proteome</keyword>
<keyword evidence="7" id="KW-0804">Transcription</keyword>
<dbReference type="EMBL" id="CACRXK020017871">
    <property type="protein sequence ID" value="CAB4031750.1"/>
    <property type="molecule type" value="Genomic_DNA"/>
</dbReference>
<dbReference type="InterPro" id="IPR001214">
    <property type="entry name" value="SET_dom"/>
</dbReference>
<dbReference type="GO" id="GO:0005634">
    <property type="term" value="C:nucleus"/>
    <property type="evidence" value="ECO:0007669"/>
    <property type="project" value="UniProtKB-SubCell"/>
</dbReference>
<dbReference type="PROSITE" id="PS50157">
    <property type="entry name" value="ZINC_FINGER_C2H2_2"/>
    <property type="match status" value="2"/>
</dbReference>
<evidence type="ECO:0000313" key="9">
    <source>
        <dbReference type="EMBL" id="CAB4031750.1"/>
    </source>
</evidence>
<evidence type="ECO:0000256" key="8">
    <source>
        <dbReference type="ARBA" id="ARBA00023242"/>
    </source>
</evidence>
<dbReference type="InterPro" id="IPR013087">
    <property type="entry name" value="Znf_C2H2_type"/>
</dbReference>
<dbReference type="SUPFAM" id="SSF57667">
    <property type="entry name" value="beta-beta-alpha zinc fingers"/>
    <property type="match status" value="1"/>
</dbReference>
<dbReference type="Gene3D" id="3.30.160.60">
    <property type="entry name" value="Classic Zinc Finger"/>
    <property type="match status" value="2"/>
</dbReference>
<evidence type="ECO:0000256" key="5">
    <source>
        <dbReference type="ARBA" id="ARBA00022833"/>
    </source>
</evidence>
<dbReference type="PANTHER" id="PTHR16515:SF66">
    <property type="entry name" value="C2H2-TYPE DOMAIN-CONTAINING PROTEIN"/>
    <property type="match status" value="1"/>
</dbReference>
<keyword evidence="8" id="KW-0539">Nucleus</keyword>
<organism evidence="9 10">
    <name type="scientific">Paramuricea clavata</name>
    <name type="common">Red gorgonian</name>
    <name type="synonym">Violescent sea-whip</name>
    <dbReference type="NCBI Taxonomy" id="317549"/>
    <lineage>
        <taxon>Eukaryota</taxon>
        <taxon>Metazoa</taxon>
        <taxon>Cnidaria</taxon>
        <taxon>Anthozoa</taxon>
        <taxon>Octocorallia</taxon>
        <taxon>Malacalcyonacea</taxon>
        <taxon>Plexauridae</taxon>
        <taxon>Paramuricea</taxon>
    </lineage>
</organism>
<dbReference type="Gene3D" id="2.170.270.10">
    <property type="entry name" value="SET domain"/>
    <property type="match status" value="1"/>
</dbReference>
<evidence type="ECO:0000256" key="3">
    <source>
        <dbReference type="ARBA" id="ARBA00022737"/>
    </source>
</evidence>
<comment type="subcellular location">
    <subcellularLocation>
        <location evidence="1">Nucleus</location>
    </subcellularLocation>
</comment>
<keyword evidence="4" id="KW-0863">Zinc-finger</keyword>